<reference evidence="1" key="1">
    <citation type="submission" date="2024-06" db="EMBL/GenBank/DDBJ databases">
        <title>The genome sequences of Kitasatospora sp. strain HUAS MG31.</title>
        <authorList>
            <person name="Mo P."/>
        </authorList>
    </citation>
    <scope>NUCLEOTIDE SEQUENCE</scope>
    <source>
        <strain evidence="1">HUAS MG31</strain>
    </source>
</reference>
<evidence type="ECO:0000313" key="1">
    <source>
        <dbReference type="EMBL" id="XCM81299.1"/>
    </source>
</evidence>
<dbReference type="EMBL" id="CP159872">
    <property type="protein sequence ID" value="XCM81299.1"/>
    <property type="molecule type" value="Genomic_DNA"/>
</dbReference>
<proteinExistence type="predicted"/>
<protein>
    <submittedName>
        <fullName evidence="1">Uncharacterized protein</fullName>
    </submittedName>
</protein>
<sequence length="139" mass="14491">METIMTITEMTGQTVFAMPSRALRSGVVSLFGLGLGNTGLSVATPCNVSGLGNDEATRVETGLSLGWAFDGGDELRDERPTQAPKAVVAVAKHGHYAAVVGAGAAKQEQQIKQAEAAFAGAKAIRMRAFRGPEPWSEST</sequence>
<accession>A0AAU8JZJ0</accession>
<name>A0AAU8JZJ0_9ACTN</name>
<dbReference type="RefSeq" id="WP_354642235.1">
    <property type="nucleotide sequence ID" value="NZ_CP159872.1"/>
</dbReference>
<dbReference type="KEGG" id="kcm:ABWK59_21465"/>
<gene>
    <name evidence="1" type="ORF">ABWK59_21465</name>
</gene>
<dbReference type="AlphaFoldDB" id="A0AAU8JZJ0"/>
<organism evidence="1">
    <name type="scientific">Kitasatospora camelliae</name>
    <dbReference type="NCBI Taxonomy" id="3156397"/>
    <lineage>
        <taxon>Bacteria</taxon>
        <taxon>Bacillati</taxon>
        <taxon>Actinomycetota</taxon>
        <taxon>Actinomycetes</taxon>
        <taxon>Kitasatosporales</taxon>
        <taxon>Streptomycetaceae</taxon>
        <taxon>Kitasatospora</taxon>
    </lineage>
</organism>